<feature type="compositionally biased region" description="Acidic residues" evidence="2">
    <location>
        <begin position="1"/>
        <end position="17"/>
    </location>
</feature>
<comment type="similarity">
    <text evidence="1">Belongs to the proline racemase family.</text>
</comment>
<sequence length="54" mass="5707">MTETETEANTETTETETEIGTVPVVEPVTGPARPSGTAQYLLDPDDPFPGGFLP</sequence>
<dbReference type="Proteomes" id="UP000324106">
    <property type="component" value="Chromosome"/>
</dbReference>
<protein>
    <submittedName>
        <fullName evidence="3">Uncharacterized protein</fullName>
    </submittedName>
</protein>
<organism evidence="3 4">
    <name type="scientific">Streptomyces venezuelae</name>
    <dbReference type="NCBI Taxonomy" id="54571"/>
    <lineage>
        <taxon>Bacteria</taxon>
        <taxon>Bacillati</taxon>
        <taxon>Actinomycetota</taxon>
        <taxon>Actinomycetes</taxon>
        <taxon>Kitasatosporales</taxon>
        <taxon>Streptomycetaceae</taxon>
        <taxon>Streptomyces</taxon>
    </lineage>
</organism>
<evidence type="ECO:0000256" key="1">
    <source>
        <dbReference type="ARBA" id="ARBA00007529"/>
    </source>
</evidence>
<feature type="compositionally biased region" description="Low complexity" evidence="2">
    <location>
        <begin position="18"/>
        <end position="29"/>
    </location>
</feature>
<name>A0A5P2B4L0_STRVZ</name>
<dbReference type="EMBL" id="CP029194">
    <property type="protein sequence ID" value="QES24081.1"/>
    <property type="molecule type" value="Genomic_DNA"/>
</dbReference>
<dbReference type="Pfam" id="PF05544">
    <property type="entry name" value="Pro_racemase"/>
    <property type="match status" value="1"/>
</dbReference>
<dbReference type="Gene3D" id="3.10.310.10">
    <property type="entry name" value="Diaminopimelate Epimerase, Chain A, domain 1"/>
    <property type="match status" value="1"/>
</dbReference>
<evidence type="ECO:0000313" key="3">
    <source>
        <dbReference type="EMBL" id="QES24081.1"/>
    </source>
</evidence>
<evidence type="ECO:0000256" key="2">
    <source>
        <dbReference type="SAM" id="MobiDB-lite"/>
    </source>
</evidence>
<feature type="region of interest" description="Disordered" evidence="2">
    <location>
        <begin position="1"/>
        <end position="54"/>
    </location>
</feature>
<evidence type="ECO:0000313" key="4">
    <source>
        <dbReference type="Proteomes" id="UP000324106"/>
    </source>
</evidence>
<accession>A0A5P2B4L0</accession>
<dbReference type="InterPro" id="IPR008794">
    <property type="entry name" value="Pro_racemase_fam"/>
</dbReference>
<proteinExistence type="inferred from homology"/>
<reference evidence="3 4" key="1">
    <citation type="submission" date="2018-05" db="EMBL/GenBank/DDBJ databases">
        <title>Streptomyces venezuelae.</title>
        <authorList>
            <person name="Kim W."/>
            <person name="Lee N."/>
            <person name="Cho B.-K."/>
        </authorList>
    </citation>
    <scope>NUCLEOTIDE SEQUENCE [LARGE SCALE GENOMIC DNA]</scope>
    <source>
        <strain evidence="3 4">ATCC 15068</strain>
    </source>
</reference>
<dbReference type="AlphaFoldDB" id="A0A5P2B4L0"/>
<gene>
    <name evidence="3" type="ORF">DEJ46_37350</name>
</gene>